<protein>
    <recommendedName>
        <fullName evidence="2">DUF6438 domain-containing protein</fullName>
    </recommendedName>
</protein>
<feature type="compositionally biased region" description="Polar residues" evidence="1">
    <location>
        <begin position="39"/>
        <end position="48"/>
    </location>
</feature>
<dbReference type="OrthoDB" id="7172369at2"/>
<evidence type="ECO:0000259" key="2">
    <source>
        <dbReference type="Pfam" id="PF20033"/>
    </source>
</evidence>
<name>A0A3B7QWT7_9BACT</name>
<dbReference type="AlphaFoldDB" id="A0A3B7QWT7"/>
<keyword evidence="4" id="KW-1185">Reference proteome</keyword>
<sequence length="195" mass="20445">MDPGQPPRPAPHTSDTGVTPGPGRTTEAEPVPTALPIESSPQVPTGPTTRLPVESEPSAENAPVPQSNTPVLVFRKTPCLGRCPHYEASIFADGRVRYIGYQNVAKSGTHELHLPAEVVKTMLSRAAGVGFGDLQTQYLSGASDMPSTFLTLNAPGKPSKTVQVEEGGPAELVALLNYISAELARVGAGDVVLDR</sequence>
<proteinExistence type="predicted"/>
<feature type="domain" description="DUF6438" evidence="2">
    <location>
        <begin position="72"/>
        <end position="180"/>
    </location>
</feature>
<evidence type="ECO:0000313" key="3">
    <source>
        <dbReference type="EMBL" id="AYA35693.1"/>
    </source>
</evidence>
<dbReference type="Pfam" id="PF20033">
    <property type="entry name" value="DUF6438"/>
    <property type="match status" value="1"/>
</dbReference>
<gene>
    <name evidence="3" type="ORF">D3Y59_00670</name>
</gene>
<dbReference type="KEGG" id="hyh:D3Y59_00670"/>
<dbReference type="InterPro" id="IPR045497">
    <property type="entry name" value="DUF6438"/>
</dbReference>
<accession>A0A3B7QWT7</accession>
<evidence type="ECO:0000256" key="1">
    <source>
        <dbReference type="SAM" id="MobiDB-lite"/>
    </source>
</evidence>
<reference evidence="3 4" key="1">
    <citation type="submission" date="2018-09" db="EMBL/GenBank/DDBJ databases">
        <title>Hymenobacter medium sp. nov., isolated from R2A medium.</title>
        <authorList>
            <person name="Yingchao G."/>
        </authorList>
    </citation>
    <scope>NUCLEOTIDE SEQUENCE [LARGE SCALE GENOMIC DNA]</scope>
    <source>
        <strain evidence="4">sh-6</strain>
    </source>
</reference>
<dbReference type="Proteomes" id="UP000262802">
    <property type="component" value="Chromosome"/>
</dbReference>
<organism evidence="3 4">
    <name type="scientific">Hymenobacter oligotrophus</name>
    <dbReference type="NCBI Taxonomy" id="2319843"/>
    <lineage>
        <taxon>Bacteria</taxon>
        <taxon>Pseudomonadati</taxon>
        <taxon>Bacteroidota</taxon>
        <taxon>Cytophagia</taxon>
        <taxon>Cytophagales</taxon>
        <taxon>Hymenobacteraceae</taxon>
        <taxon>Hymenobacter</taxon>
    </lineage>
</organism>
<feature type="compositionally biased region" description="Pro residues" evidence="1">
    <location>
        <begin position="1"/>
        <end position="10"/>
    </location>
</feature>
<feature type="region of interest" description="Disordered" evidence="1">
    <location>
        <begin position="1"/>
        <end position="66"/>
    </location>
</feature>
<dbReference type="EMBL" id="CP032317">
    <property type="protein sequence ID" value="AYA35693.1"/>
    <property type="molecule type" value="Genomic_DNA"/>
</dbReference>
<evidence type="ECO:0000313" key="4">
    <source>
        <dbReference type="Proteomes" id="UP000262802"/>
    </source>
</evidence>